<dbReference type="STRING" id="909613.UO65_0868"/>
<sequence length="267" mass="28814">MSPRVLVTGAGSGLGKALATRWARSGARVLVTDVNPAAAEAVAAELDTRSLALDVTSEESWEAARQWCATEWDGLDVLVNNAGVGAGGRIEVVPMADWDWIIDINLKGPVRGCRTFTPLFKAQGSGHIVNVASMAAIMNLPAMAPYNVVKAGVLSLSETLRFELAPYGIGTTVVCPGFFKTNLPDAARNADHPGVNVTRKLMERATVTADDVAEQVVQGVAENRFLVLTHEDGRQSHEFKRLQPEAYEAQVVSFWDRMRSKIEGENP</sequence>
<dbReference type="CDD" id="cd05233">
    <property type="entry name" value="SDR_c"/>
    <property type="match status" value="1"/>
</dbReference>
<dbReference type="InterPro" id="IPR036291">
    <property type="entry name" value="NAD(P)-bd_dom_sf"/>
</dbReference>
<evidence type="ECO:0000313" key="6">
    <source>
        <dbReference type="Proteomes" id="UP000019277"/>
    </source>
</evidence>
<keyword evidence="2" id="KW-0521">NADP</keyword>
<dbReference type="RefSeq" id="WP_035278917.1">
    <property type="nucleotide sequence ID" value="NZ_AYXG01000033.1"/>
</dbReference>
<dbReference type="NCBIfam" id="NF004196">
    <property type="entry name" value="PRK05650.1"/>
    <property type="match status" value="1"/>
</dbReference>
<dbReference type="eggNOG" id="COG4221">
    <property type="taxonomic scope" value="Bacteria"/>
</dbReference>
<dbReference type="Gene3D" id="3.40.50.720">
    <property type="entry name" value="NAD(P)-binding Rossmann-like Domain"/>
    <property type="match status" value="1"/>
</dbReference>
<evidence type="ECO:0000256" key="2">
    <source>
        <dbReference type="ARBA" id="ARBA00022857"/>
    </source>
</evidence>
<dbReference type="Pfam" id="PF00106">
    <property type="entry name" value="adh_short"/>
    <property type="match status" value="1"/>
</dbReference>
<evidence type="ECO:0000256" key="3">
    <source>
        <dbReference type="ARBA" id="ARBA00023002"/>
    </source>
</evidence>
<comment type="caution">
    <text evidence="5">The sequence shown here is derived from an EMBL/GenBank/DDBJ whole genome shotgun (WGS) entry which is preliminary data.</text>
</comment>
<dbReference type="OrthoDB" id="4690547at2"/>
<dbReference type="PANTHER" id="PTHR43391">
    <property type="entry name" value="RETINOL DEHYDROGENASE-RELATED"/>
    <property type="match status" value="1"/>
</dbReference>
<organism evidence="5 6">
    <name type="scientific">Actinokineospora spheciospongiae</name>
    <dbReference type="NCBI Taxonomy" id="909613"/>
    <lineage>
        <taxon>Bacteria</taxon>
        <taxon>Bacillati</taxon>
        <taxon>Actinomycetota</taxon>
        <taxon>Actinomycetes</taxon>
        <taxon>Pseudonocardiales</taxon>
        <taxon>Pseudonocardiaceae</taxon>
        <taxon>Actinokineospora</taxon>
    </lineage>
</organism>
<dbReference type="AlphaFoldDB" id="W7JCM9"/>
<dbReference type="PANTHER" id="PTHR43391:SF14">
    <property type="entry name" value="DEHYDROGENASE_REDUCTASE SDR FAMILY PROTEIN 7-LIKE"/>
    <property type="match status" value="1"/>
</dbReference>
<keyword evidence="6" id="KW-1185">Reference proteome</keyword>
<gene>
    <name evidence="5" type="ORF">UO65_0868</name>
</gene>
<protein>
    <submittedName>
        <fullName evidence="5">Oxidoreductase, short chain dehydrogenase/reductase family</fullName>
    </submittedName>
</protein>
<reference evidence="5 6" key="1">
    <citation type="journal article" date="2014" name="Genome Announc.">
        <title>Draft Genome Sequence of the Antitrypanosomally Active Sponge-Associated Bacterium Actinokineospora sp. Strain EG49.</title>
        <authorList>
            <person name="Harjes J."/>
            <person name="Ryu T."/>
            <person name="Abdelmohsen U.R."/>
            <person name="Moitinho-Silva L."/>
            <person name="Horn H."/>
            <person name="Ravasi T."/>
            <person name="Hentschel U."/>
        </authorList>
    </citation>
    <scope>NUCLEOTIDE SEQUENCE [LARGE SCALE GENOMIC DNA]</scope>
    <source>
        <strain evidence="5 6">EG49</strain>
    </source>
</reference>
<keyword evidence="3" id="KW-0560">Oxidoreductase</keyword>
<proteinExistence type="inferred from homology"/>
<dbReference type="GO" id="GO:0016491">
    <property type="term" value="F:oxidoreductase activity"/>
    <property type="evidence" value="ECO:0007669"/>
    <property type="project" value="UniProtKB-KW"/>
</dbReference>
<dbReference type="PATRIC" id="fig|909613.9.peg.884"/>
<evidence type="ECO:0000256" key="1">
    <source>
        <dbReference type="ARBA" id="ARBA00006484"/>
    </source>
</evidence>
<dbReference type="PRINTS" id="PR00081">
    <property type="entry name" value="GDHRDH"/>
</dbReference>
<name>W7JCM9_9PSEU</name>
<dbReference type="EMBL" id="AYXG01000033">
    <property type="protein sequence ID" value="EWC63779.1"/>
    <property type="molecule type" value="Genomic_DNA"/>
</dbReference>
<comment type="similarity">
    <text evidence="1 4">Belongs to the short-chain dehydrogenases/reductases (SDR) family.</text>
</comment>
<dbReference type="PRINTS" id="PR00080">
    <property type="entry name" value="SDRFAMILY"/>
</dbReference>
<dbReference type="SUPFAM" id="SSF51735">
    <property type="entry name" value="NAD(P)-binding Rossmann-fold domains"/>
    <property type="match status" value="1"/>
</dbReference>
<accession>W7JCM9</accession>
<evidence type="ECO:0000256" key="4">
    <source>
        <dbReference type="RuleBase" id="RU000363"/>
    </source>
</evidence>
<dbReference type="Proteomes" id="UP000019277">
    <property type="component" value="Unassembled WGS sequence"/>
</dbReference>
<dbReference type="InterPro" id="IPR002347">
    <property type="entry name" value="SDR_fam"/>
</dbReference>
<evidence type="ECO:0000313" key="5">
    <source>
        <dbReference type="EMBL" id="EWC63779.1"/>
    </source>
</evidence>